<dbReference type="PROSITE" id="PS51934">
    <property type="entry name" value="LRAT"/>
    <property type="match status" value="1"/>
</dbReference>
<dbReference type="Proteomes" id="UP000030746">
    <property type="component" value="Unassembled WGS sequence"/>
</dbReference>
<organism evidence="7 8">
    <name type="scientific">Lottia gigantea</name>
    <name type="common">Giant owl limpet</name>
    <dbReference type="NCBI Taxonomy" id="225164"/>
    <lineage>
        <taxon>Eukaryota</taxon>
        <taxon>Metazoa</taxon>
        <taxon>Spiralia</taxon>
        <taxon>Lophotrochozoa</taxon>
        <taxon>Mollusca</taxon>
        <taxon>Gastropoda</taxon>
        <taxon>Patellogastropoda</taxon>
        <taxon>Lottioidea</taxon>
        <taxon>Lottiidae</taxon>
        <taxon>Lottia</taxon>
    </lineage>
</organism>
<keyword evidence="5" id="KW-0472">Membrane</keyword>
<comment type="similarity">
    <text evidence="1">Belongs to the H-rev107 family.</text>
</comment>
<gene>
    <name evidence="7" type="ORF">LOTGIDRAFT_162789</name>
</gene>
<dbReference type="PANTHER" id="PTHR13943">
    <property type="entry name" value="HRAS-LIKE SUPPRESSOR - RELATED"/>
    <property type="match status" value="1"/>
</dbReference>
<keyword evidence="3" id="KW-0378">Hydrolase</keyword>
<dbReference type="CTD" id="20239127"/>
<protein>
    <recommendedName>
        <fullName evidence="6">LRAT domain-containing protein</fullName>
    </recommendedName>
</protein>
<dbReference type="InterPro" id="IPR038765">
    <property type="entry name" value="Papain-like_cys_pep_sf"/>
</dbReference>
<dbReference type="KEGG" id="lgi:LOTGIDRAFT_162789"/>
<dbReference type="GO" id="GO:0008970">
    <property type="term" value="F:phospholipase A1 activity"/>
    <property type="evidence" value="ECO:0007669"/>
    <property type="project" value="TreeGrafter"/>
</dbReference>
<name>V3ZL96_LOTGI</name>
<evidence type="ECO:0000256" key="1">
    <source>
        <dbReference type="ARBA" id="ARBA00007824"/>
    </source>
</evidence>
<feature type="transmembrane region" description="Helical" evidence="5">
    <location>
        <begin position="145"/>
        <end position="166"/>
    </location>
</feature>
<evidence type="ECO:0000256" key="5">
    <source>
        <dbReference type="SAM" id="Phobius"/>
    </source>
</evidence>
<dbReference type="Gene3D" id="3.90.1720.10">
    <property type="entry name" value="endopeptidase domain like (from Nostoc punctiforme)"/>
    <property type="match status" value="1"/>
</dbReference>
<dbReference type="OrthoDB" id="421951at2759"/>
<dbReference type="SUPFAM" id="SSF54001">
    <property type="entry name" value="Cysteine proteinases"/>
    <property type="match status" value="1"/>
</dbReference>
<evidence type="ECO:0000256" key="4">
    <source>
        <dbReference type="ARBA" id="ARBA00023098"/>
    </source>
</evidence>
<dbReference type="GO" id="GO:0070292">
    <property type="term" value="P:N-acylphosphatidylethanolamine metabolic process"/>
    <property type="evidence" value="ECO:0007669"/>
    <property type="project" value="TreeGrafter"/>
</dbReference>
<keyword evidence="5" id="KW-1133">Transmembrane helix</keyword>
<proteinExistence type="inferred from homology"/>
<dbReference type="InterPro" id="IPR051496">
    <property type="entry name" value="H-rev107_PLA/AT"/>
</dbReference>
<keyword evidence="2" id="KW-0808">Transferase</keyword>
<dbReference type="GO" id="GO:0004623">
    <property type="term" value="F:phospholipase A2 activity"/>
    <property type="evidence" value="ECO:0007669"/>
    <property type="project" value="TreeGrafter"/>
</dbReference>
<dbReference type="GO" id="GO:0016410">
    <property type="term" value="F:N-acyltransferase activity"/>
    <property type="evidence" value="ECO:0007669"/>
    <property type="project" value="TreeGrafter"/>
</dbReference>
<dbReference type="EMBL" id="KB202124">
    <property type="protein sequence ID" value="ESO92138.1"/>
    <property type="molecule type" value="Genomic_DNA"/>
</dbReference>
<feature type="domain" description="LRAT" evidence="6">
    <location>
        <begin position="21"/>
        <end position="141"/>
    </location>
</feature>
<evidence type="ECO:0000256" key="2">
    <source>
        <dbReference type="ARBA" id="ARBA00022679"/>
    </source>
</evidence>
<dbReference type="PANTHER" id="PTHR13943:SF77">
    <property type="entry name" value="LRAT DOMAIN-CONTAINING PROTEIN"/>
    <property type="match status" value="1"/>
</dbReference>
<dbReference type="GeneID" id="20239127"/>
<dbReference type="InterPro" id="IPR007053">
    <property type="entry name" value="LRAT_dom"/>
</dbReference>
<dbReference type="HOGENOM" id="CLU_109418_0_1_1"/>
<sequence>MDLMVDKHNKTVLSELQPGDIVEFKRGIYSHYGVYIGNEEIVHLSGEDENDGLDAFGVEHIFTISGQLFNKAWVKKDKFLEVAGKSKAYKANKDTKRQPLPAHKIVENSLSKLGRVGYNIITQNCEHFANWCRYETEKSEQVDGFLTAVFLGAAAAGTLAVASHYMGKNKREKNQPQGYYHQ</sequence>
<dbReference type="AlphaFoldDB" id="V3ZL96"/>
<reference evidence="7 8" key="1">
    <citation type="journal article" date="2013" name="Nature">
        <title>Insights into bilaterian evolution from three spiralian genomes.</title>
        <authorList>
            <person name="Simakov O."/>
            <person name="Marletaz F."/>
            <person name="Cho S.J."/>
            <person name="Edsinger-Gonzales E."/>
            <person name="Havlak P."/>
            <person name="Hellsten U."/>
            <person name="Kuo D.H."/>
            <person name="Larsson T."/>
            <person name="Lv J."/>
            <person name="Arendt D."/>
            <person name="Savage R."/>
            <person name="Osoegawa K."/>
            <person name="de Jong P."/>
            <person name="Grimwood J."/>
            <person name="Chapman J.A."/>
            <person name="Shapiro H."/>
            <person name="Aerts A."/>
            <person name="Otillar R.P."/>
            <person name="Terry A.Y."/>
            <person name="Boore J.L."/>
            <person name="Grigoriev I.V."/>
            <person name="Lindberg D.R."/>
            <person name="Seaver E.C."/>
            <person name="Weisblat D.A."/>
            <person name="Putnam N.H."/>
            <person name="Rokhsar D.S."/>
        </authorList>
    </citation>
    <scope>NUCLEOTIDE SEQUENCE [LARGE SCALE GENOMIC DNA]</scope>
</reference>
<evidence type="ECO:0000313" key="8">
    <source>
        <dbReference type="Proteomes" id="UP000030746"/>
    </source>
</evidence>
<dbReference type="RefSeq" id="XP_009057065.1">
    <property type="nucleotide sequence ID" value="XM_009058817.1"/>
</dbReference>
<keyword evidence="4" id="KW-0443">Lipid metabolism</keyword>
<evidence type="ECO:0000313" key="7">
    <source>
        <dbReference type="EMBL" id="ESO92138.1"/>
    </source>
</evidence>
<keyword evidence="5" id="KW-0812">Transmembrane</keyword>
<dbReference type="GO" id="GO:0005737">
    <property type="term" value="C:cytoplasm"/>
    <property type="evidence" value="ECO:0007669"/>
    <property type="project" value="TreeGrafter"/>
</dbReference>
<evidence type="ECO:0000256" key="3">
    <source>
        <dbReference type="ARBA" id="ARBA00022801"/>
    </source>
</evidence>
<keyword evidence="8" id="KW-1185">Reference proteome</keyword>
<accession>V3ZL96</accession>
<dbReference type="Pfam" id="PF04970">
    <property type="entry name" value="LRAT"/>
    <property type="match status" value="1"/>
</dbReference>
<dbReference type="OMA" id="IMEDLFW"/>
<evidence type="ECO:0000259" key="6">
    <source>
        <dbReference type="PROSITE" id="PS51934"/>
    </source>
</evidence>
<dbReference type="STRING" id="225164.V3ZL96"/>